<dbReference type="AlphaFoldDB" id="A0A0A9FM51"/>
<reference evidence="1" key="2">
    <citation type="journal article" date="2015" name="Data Brief">
        <title>Shoot transcriptome of the giant reed, Arundo donax.</title>
        <authorList>
            <person name="Barrero R.A."/>
            <person name="Guerrero F.D."/>
            <person name="Moolhuijzen P."/>
            <person name="Goolsby J.A."/>
            <person name="Tidwell J."/>
            <person name="Bellgard S.E."/>
            <person name="Bellgard M.I."/>
        </authorList>
    </citation>
    <scope>NUCLEOTIDE SEQUENCE</scope>
    <source>
        <tissue evidence="1">Shoot tissue taken approximately 20 cm above the soil surface</tissue>
    </source>
</reference>
<proteinExistence type="predicted"/>
<dbReference type="EMBL" id="GBRH01188528">
    <property type="protein sequence ID" value="JAE09368.1"/>
    <property type="molecule type" value="Transcribed_RNA"/>
</dbReference>
<name>A0A0A9FM51_ARUDO</name>
<organism evidence="1">
    <name type="scientific">Arundo donax</name>
    <name type="common">Giant reed</name>
    <name type="synonym">Donax arundinaceus</name>
    <dbReference type="NCBI Taxonomy" id="35708"/>
    <lineage>
        <taxon>Eukaryota</taxon>
        <taxon>Viridiplantae</taxon>
        <taxon>Streptophyta</taxon>
        <taxon>Embryophyta</taxon>
        <taxon>Tracheophyta</taxon>
        <taxon>Spermatophyta</taxon>
        <taxon>Magnoliopsida</taxon>
        <taxon>Liliopsida</taxon>
        <taxon>Poales</taxon>
        <taxon>Poaceae</taxon>
        <taxon>PACMAD clade</taxon>
        <taxon>Arundinoideae</taxon>
        <taxon>Arundineae</taxon>
        <taxon>Arundo</taxon>
    </lineage>
</organism>
<protein>
    <submittedName>
        <fullName evidence="1">Uncharacterized protein</fullName>
    </submittedName>
</protein>
<accession>A0A0A9FM51</accession>
<reference evidence="1" key="1">
    <citation type="submission" date="2014-09" db="EMBL/GenBank/DDBJ databases">
        <authorList>
            <person name="Magalhaes I.L.F."/>
            <person name="Oliveira U."/>
            <person name="Santos F.R."/>
            <person name="Vidigal T.H.D.A."/>
            <person name="Brescovit A.D."/>
            <person name="Santos A.J."/>
        </authorList>
    </citation>
    <scope>NUCLEOTIDE SEQUENCE</scope>
    <source>
        <tissue evidence="1">Shoot tissue taken approximately 20 cm above the soil surface</tissue>
    </source>
</reference>
<evidence type="ECO:0000313" key="1">
    <source>
        <dbReference type="EMBL" id="JAE09368.1"/>
    </source>
</evidence>
<sequence length="92" mass="10335">MSEKAWRMRGWWRGALRDRYDRSSLSSSGAPNSCRPTIISTMDNRKSAYGSRDRFTTANPLRTCSSAADTTGRNPSLTPHVSQLLAARRCRL</sequence>